<evidence type="ECO:0000313" key="3">
    <source>
        <dbReference type="Proteomes" id="UP001187415"/>
    </source>
</evidence>
<sequence>MLSRLTPAESTLSGFTPAIEAWDLTTTRGTEEGDILHQGQRRFDRGLVAFPDFTEYREARVHLGTVEYCPVCARPREAQLHKVGDACPEIKRLVRASLVKTPLIDTPSRLANRRRRARRAWRIRQRKEIGLSSGAARPSSGEKFAEGKRGAGGREEEDRYRCCHSESEIREFERNPFKLAKHLYHVDATKMDCSYCLGFSQEHRGTYRMMLGRERYERGFMAFPDALFSSSCGYTVFDTVPKCIVCGVRAPYDHWQYLQQDHLPGCKDMMRERLLTPSRSNRGKASRHHRSAPPVLLSPGPVFSPASFSLELWRFGAPCTLNTPRAAARETPGALSTHPTQPRTGQSRLKEHSSSRRSFAVS</sequence>
<feature type="compositionally biased region" description="Basic residues" evidence="1">
    <location>
        <begin position="281"/>
        <end position="291"/>
    </location>
</feature>
<gene>
    <name evidence="2" type="ORF">Q5P01_000305</name>
</gene>
<dbReference type="EMBL" id="JAUPFM010000039">
    <property type="protein sequence ID" value="KAK2814506.1"/>
    <property type="molecule type" value="Genomic_DNA"/>
</dbReference>
<accession>A0AA88IHQ9</accession>
<reference evidence="2" key="1">
    <citation type="submission" date="2023-07" db="EMBL/GenBank/DDBJ databases">
        <title>Chromosome-level Genome Assembly of Striped Snakehead (Channa striata).</title>
        <authorList>
            <person name="Liu H."/>
        </authorList>
    </citation>
    <scope>NUCLEOTIDE SEQUENCE</scope>
    <source>
        <strain evidence="2">Gz</strain>
        <tissue evidence="2">Muscle</tissue>
    </source>
</reference>
<name>A0AA88IHQ9_CHASR</name>
<evidence type="ECO:0000256" key="1">
    <source>
        <dbReference type="SAM" id="MobiDB-lite"/>
    </source>
</evidence>
<feature type="region of interest" description="Disordered" evidence="1">
    <location>
        <begin position="132"/>
        <end position="152"/>
    </location>
</feature>
<comment type="caution">
    <text evidence="2">The sequence shown here is derived from an EMBL/GenBank/DDBJ whole genome shotgun (WGS) entry which is preliminary data.</text>
</comment>
<feature type="compositionally biased region" description="Basic and acidic residues" evidence="1">
    <location>
        <begin position="143"/>
        <end position="152"/>
    </location>
</feature>
<keyword evidence="3" id="KW-1185">Reference proteome</keyword>
<feature type="region of interest" description="Disordered" evidence="1">
    <location>
        <begin position="326"/>
        <end position="362"/>
    </location>
</feature>
<organism evidence="2 3">
    <name type="scientific">Channa striata</name>
    <name type="common">Snakehead murrel</name>
    <name type="synonym">Ophicephalus striatus</name>
    <dbReference type="NCBI Taxonomy" id="64152"/>
    <lineage>
        <taxon>Eukaryota</taxon>
        <taxon>Metazoa</taxon>
        <taxon>Chordata</taxon>
        <taxon>Craniata</taxon>
        <taxon>Vertebrata</taxon>
        <taxon>Euteleostomi</taxon>
        <taxon>Actinopterygii</taxon>
        <taxon>Neopterygii</taxon>
        <taxon>Teleostei</taxon>
        <taxon>Neoteleostei</taxon>
        <taxon>Acanthomorphata</taxon>
        <taxon>Anabantaria</taxon>
        <taxon>Anabantiformes</taxon>
        <taxon>Channoidei</taxon>
        <taxon>Channidae</taxon>
        <taxon>Channa</taxon>
    </lineage>
</organism>
<dbReference type="Proteomes" id="UP001187415">
    <property type="component" value="Unassembled WGS sequence"/>
</dbReference>
<proteinExistence type="predicted"/>
<protein>
    <submittedName>
        <fullName evidence="2">Uncharacterized protein</fullName>
    </submittedName>
</protein>
<feature type="compositionally biased region" description="Polar residues" evidence="1">
    <location>
        <begin position="337"/>
        <end position="347"/>
    </location>
</feature>
<feature type="region of interest" description="Disordered" evidence="1">
    <location>
        <begin position="277"/>
        <end position="296"/>
    </location>
</feature>
<dbReference type="AlphaFoldDB" id="A0AA88IHQ9"/>
<evidence type="ECO:0000313" key="2">
    <source>
        <dbReference type="EMBL" id="KAK2814506.1"/>
    </source>
</evidence>